<keyword evidence="1" id="KW-0472">Membrane</keyword>
<evidence type="ECO:0008006" key="3">
    <source>
        <dbReference type="Google" id="ProtNLM"/>
    </source>
</evidence>
<comment type="caution">
    <text evidence="2">The sequence shown here is derived from an EMBL/GenBank/DDBJ whole genome shotgun (WGS) entry which is preliminary data.</text>
</comment>
<keyword evidence="1" id="KW-1133">Transmembrane helix</keyword>
<protein>
    <recommendedName>
        <fullName evidence="3">MotA/TolQ/ExbB proton channel domain-containing protein</fullName>
    </recommendedName>
</protein>
<evidence type="ECO:0000256" key="1">
    <source>
        <dbReference type="SAM" id="Phobius"/>
    </source>
</evidence>
<organism evidence="2">
    <name type="scientific">marine sediment metagenome</name>
    <dbReference type="NCBI Taxonomy" id="412755"/>
    <lineage>
        <taxon>unclassified sequences</taxon>
        <taxon>metagenomes</taxon>
        <taxon>ecological metagenomes</taxon>
    </lineage>
</organism>
<accession>A0A0F9TP51</accession>
<reference evidence="2" key="1">
    <citation type="journal article" date="2015" name="Nature">
        <title>Complex archaea that bridge the gap between prokaryotes and eukaryotes.</title>
        <authorList>
            <person name="Spang A."/>
            <person name="Saw J.H."/>
            <person name="Jorgensen S.L."/>
            <person name="Zaremba-Niedzwiedzka K."/>
            <person name="Martijn J."/>
            <person name="Lind A.E."/>
            <person name="van Eijk R."/>
            <person name="Schleper C."/>
            <person name="Guy L."/>
            <person name="Ettema T.J."/>
        </authorList>
    </citation>
    <scope>NUCLEOTIDE SEQUENCE</scope>
</reference>
<evidence type="ECO:0000313" key="2">
    <source>
        <dbReference type="EMBL" id="KKN81104.1"/>
    </source>
</evidence>
<dbReference type="AlphaFoldDB" id="A0A0F9TP51"/>
<sequence>MLLTIFSGCLGGARANPENTQELRDIVAETVETTTNTIYGDAKWVVLGMLGLVLLAALAWIAERVLARRHKRETTRMLQQIAGDQRG</sequence>
<gene>
    <name evidence="2" type="ORF">LCGC14_0323230</name>
</gene>
<dbReference type="EMBL" id="LAZR01000220">
    <property type="protein sequence ID" value="KKN81104.1"/>
    <property type="molecule type" value="Genomic_DNA"/>
</dbReference>
<keyword evidence="1" id="KW-0812">Transmembrane</keyword>
<feature type="transmembrane region" description="Helical" evidence="1">
    <location>
        <begin position="44"/>
        <end position="62"/>
    </location>
</feature>
<name>A0A0F9TP51_9ZZZZ</name>
<proteinExistence type="predicted"/>